<dbReference type="PANTHER" id="PTHR42785:SF1">
    <property type="entry name" value="DNA TOPOISOMERASE"/>
    <property type="match status" value="1"/>
</dbReference>
<gene>
    <name evidence="3" type="ORF">C3747_359g20</name>
</gene>
<evidence type="ECO:0000259" key="2">
    <source>
        <dbReference type="SMART" id="SM00493"/>
    </source>
</evidence>
<evidence type="ECO:0000313" key="3">
    <source>
        <dbReference type="EMBL" id="PWU90661.1"/>
    </source>
</evidence>
<dbReference type="VEuPathDB" id="TriTrypDB:C3747_359g20"/>
<dbReference type="InterPro" id="IPR006171">
    <property type="entry name" value="TOPRIM_dom"/>
</dbReference>
<dbReference type="VEuPathDB" id="TriTrypDB:Tc_MARK_5630"/>
<feature type="compositionally biased region" description="Polar residues" evidence="1">
    <location>
        <begin position="17"/>
        <end position="26"/>
    </location>
</feature>
<accession>A0A2V2V387</accession>
<feature type="region of interest" description="Disordered" evidence="1">
    <location>
        <begin position="17"/>
        <end position="50"/>
    </location>
</feature>
<dbReference type="PANTHER" id="PTHR42785">
    <property type="entry name" value="DNA TOPOISOMERASE, TYPE IA, CORE"/>
    <property type="match status" value="1"/>
</dbReference>
<protein>
    <submittedName>
        <fullName evidence="3">Putative DNA topoisomerase IA</fullName>
    </submittedName>
</protein>
<reference evidence="3 4" key="1">
    <citation type="journal article" date="2018" name="Microb. Genom.">
        <title>Expanding an expanded genome: long-read sequencing of Trypanosoma cruzi.</title>
        <authorList>
            <person name="Berna L."/>
            <person name="Rodriguez M."/>
            <person name="Chiribao M.L."/>
            <person name="Parodi-Talice A."/>
            <person name="Pita S."/>
            <person name="Rijo G."/>
            <person name="Alvarez-Valin F."/>
            <person name="Robello C."/>
        </authorList>
    </citation>
    <scope>NUCLEOTIDE SEQUENCE [LARGE SCALE GENOMIC DNA]</scope>
    <source>
        <strain evidence="3 4">TCC</strain>
    </source>
</reference>
<evidence type="ECO:0000256" key="1">
    <source>
        <dbReference type="SAM" id="MobiDB-lite"/>
    </source>
</evidence>
<proteinExistence type="predicted"/>
<keyword evidence="3" id="KW-0413">Isomerase</keyword>
<feature type="domain" description="Toprim" evidence="2">
    <location>
        <begin position="10"/>
        <end position="154"/>
    </location>
</feature>
<comment type="caution">
    <text evidence="3">The sequence shown here is derived from an EMBL/GenBank/DDBJ whole genome shotgun (WGS) entry which is preliminary data.</text>
</comment>
<name>A0A2V2V387_TRYCR</name>
<dbReference type="VEuPathDB" id="TriTrypDB:TcG_02613"/>
<dbReference type="EMBL" id="PRFC01000359">
    <property type="protein sequence ID" value="PWU90661.1"/>
    <property type="molecule type" value="Genomic_DNA"/>
</dbReference>
<dbReference type="SUPFAM" id="SSF56712">
    <property type="entry name" value="Prokaryotic type I DNA topoisomerase"/>
    <property type="match status" value="1"/>
</dbReference>
<evidence type="ECO:0000313" key="4">
    <source>
        <dbReference type="Proteomes" id="UP000246078"/>
    </source>
</evidence>
<dbReference type="VEuPathDB" id="TriTrypDB:ECC02_008518"/>
<dbReference type="VEuPathDB" id="TriTrypDB:TCSYLVIO_006869"/>
<dbReference type="VEuPathDB" id="TriTrypDB:TcCL_ESM03557"/>
<dbReference type="AlphaFoldDB" id="A0A2V2V387"/>
<dbReference type="VEuPathDB" id="TriTrypDB:TcCLB.510121.160"/>
<dbReference type="VEuPathDB" id="TriTrypDB:TcBrA4_0047690"/>
<dbReference type="VEuPathDB" id="TriTrypDB:TcCLB.506493.80"/>
<dbReference type="VEuPathDB" id="TriTrypDB:TCDM_04626"/>
<organism evidence="3 4">
    <name type="scientific">Trypanosoma cruzi</name>
    <dbReference type="NCBI Taxonomy" id="5693"/>
    <lineage>
        <taxon>Eukaryota</taxon>
        <taxon>Discoba</taxon>
        <taxon>Euglenozoa</taxon>
        <taxon>Kinetoplastea</taxon>
        <taxon>Metakinetoplastina</taxon>
        <taxon>Trypanosomatida</taxon>
        <taxon>Trypanosomatidae</taxon>
        <taxon>Trypanosoma</taxon>
        <taxon>Schizotrypanum</taxon>
    </lineage>
</organism>
<dbReference type="Pfam" id="PF01751">
    <property type="entry name" value="Toprim"/>
    <property type="match status" value="1"/>
</dbReference>
<dbReference type="InterPro" id="IPR000380">
    <property type="entry name" value="Topo_IA"/>
</dbReference>
<dbReference type="CDD" id="cd01028">
    <property type="entry name" value="TOPRIM_TopoIA"/>
    <property type="match status" value="1"/>
</dbReference>
<dbReference type="InterPro" id="IPR023405">
    <property type="entry name" value="Topo_IA_core_domain"/>
</dbReference>
<dbReference type="Proteomes" id="UP000246078">
    <property type="component" value="Unassembled WGS sequence"/>
</dbReference>
<dbReference type="SMART" id="SM00493">
    <property type="entry name" value="TOPRIM"/>
    <property type="match status" value="1"/>
</dbReference>
<dbReference type="VEuPathDB" id="TriTrypDB:C4B63_58g50"/>
<dbReference type="GO" id="GO:0003677">
    <property type="term" value="F:DNA binding"/>
    <property type="evidence" value="ECO:0007669"/>
    <property type="project" value="InterPro"/>
</dbReference>
<dbReference type="Gene3D" id="3.40.50.140">
    <property type="match status" value="1"/>
</dbReference>
<sequence length="185" mass="20829">MMRRTLAALEKLVIVESPQQGDQSRGASERPECHPGLVLQTGAPQAPGRGSRKAVAMATTGHFMAMKEIQWTPRAISFPEVRGAGEEPFPPNGTVAEYTLEWQLLPGRRIQETLERYIEEKLNNVTEIILATDPDREGELIAVHALQTIKRLYPKLKVPYSRAYMHSITEDGIRKAMRERLVDKV</sequence>
<dbReference type="GO" id="GO:0006265">
    <property type="term" value="P:DNA topological change"/>
    <property type="evidence" value="ECO:0007669"/>
    <property type="project" value="InterPro"/>
</dbReference>
<dbReference type="GO" id="GO:0003917">
    <property type="term" value="F:DNA topoisomerase type I (single strand cut, ATP-independent) activity"/>
    <property type="evidence" value="ECO:0007669"/>
    <property type="project" value="InterPro"/>
</dbReference>